<reference evidence="4" key="2">
    <citation type="journal article" date="2024" name="Plant">
        <title>Genomic evolution and insights into agronomic trait innovations of Sesamum species.</title>
        <authorList>
            <person name="Miao H."/>
            <person name="Wang L."/>
            <person name="Qu L."/>
            <person name="Liu H."/>
            <person name="Sun Y."/>
            <person name="Le M."/>
            <person name="Wang Q."/>
            <person name="Wei S."/>
            <person name="Zheng Y."/>
            <person name="Lin W."/>
            <person name="Duan Y."/>
            <person name="Cao H."/>
            <person name="Xiong S."/>
            <person name="Wang X."/>
            <person name="Wei L."/>
            <person name="Li C."/>
            <person name="Ma Q."/>
            <person name="Ju M."/>
            <person name="Zhao R."/>
            <person name="Li G."/>
            <person name="Mu C."/>
            <person name="Tian Q."/>
            <person name="Mei H."/>
            <person name="Zhang T."/>
            <person name="Gao T."/>
            <person name="Zhang H."/>
        </authorList>
    </citation>
    <scope>NUCLEOTIDE SEQUENCE</scope>
    <source>
        <strain evidence="4">G01</strain>
    </source>
</reference>
<proteinExistence type="inferred from homology"/>
<keyword evidence="2" id="KW-0804">Transcription</keyword>
<comment type="caution">
    <text evidence="3">Lacks conserved residue(s) required for the propagation of feature annotation.</text>
</comment>
<organism evidence="4">
    <name type="scientific">Sesamum angustifolium</name>
    <dbReference type="NCBI Taxonomy" id="2727405"/>
    <lineage>
        <taxon>Eukaryota</taxon>
        <taxon>Viridiplantae</taxon>
        <taxon>Streptophyta</taxon>
        <taxon>Embryophyta</taxon>
        <taxon>Tracheophyta</taxon>
        <taxon>Spermatophyta</taxon>
        <taxon>Magnoliopsida</taxon>
        <taxon>eudicotyledons</taxon>
        <taxon>Gunneridae</taxon>
        <taxon>Pentapetalae</taxon>
        <taxon>asterids</taxon>
        <taxon>lamiids</taxon>
        <taxon>Lamiales</taxon>
        <taxon>Pedaliaceae</taxon>
        <taxon>Sesamum</taxon>
    </lineage>
</organism>
<accession>A0AAW2IV29</accession>
<dbReference type="AlphaFoldDB" id="A0AAW2IV29"/>
<comment type="similarity">
    <text evidence="3">Belongs to the GRAS family.</text>
</comment>
<protein>
    <submittedName>
        <fullName evidence="4">Scarecrow-like protein 11</fullName>
    </submittedName>
</protein>
<name>A0AAW2IV29_9LAMI</name>
<reference evidence="4" key="1">
    <citation type="submission" date="2020-06" db="EMBL/GenBank/DDBJ databases">
        <authorList>
            <person name="Li T."/>
            <person name="Hu X."/>
            <person name="Zhang T."/>
            <person name="Song X."/>
            <person name="Zhang H."/>
            <person name="Dai N."/>
            <person name="Sheng W."/>
            <person name="Hou X."/>
            <person name="Wei L."/>
        </authorList>
    </citation>
    <scope>NUCLEOTIDE SEQUENCE</scope>
    <source>
        <strain evidence="4">G01</strain>
        <tissue evidence="4">Leaf</tissue>
    </source>
</reference>
<dbReference type="PANTHER" id="PTHR31636">
    <property type="entry name" value="OSJNBA0084A10.13 PROTEIN-RELATED"/>
    <property type="match status" value="1"/>
</dbReference>
<feature type="region of interest" description="SAW" evidence="3">
    <location>
        <begin position="526"/>
        <end position="602"/>
    </location>
</feature>
<evidence type="ECO:0000256" key="3">
    <source>
        <dbReference type="PROSITE-ProRule" id="PRU01191"/>
    </source>
</evidence>
<feature type="region of interest" description="Leucine repeat II (LRII)" evidence="3">
    <location>
        <begin position="391"/>
        <end position="423"/>
    </location>
</feature>
<sequence length="604" mass="67943">MILDHLTRERSASMENAYVFPSSFQFGDYDPVVAGYERDEAASRNRISTTTKEDPFLEMDESGFMDLFSSLFGQENTQLDLERKADDQLMMIGGNPQTVSASGCSVLKQIETETNLTEARKHEDIQPPPAVSEFSRHLKNSPVSVFPPPVSWDLLNNCGKGFRMSRDENLNGLENGSESDVGGRRLSMDEILRLGGERFIQFSTKSVDGISMFIHPYASSLSGLSMDDTRDVELVNLLLAAAENVTTRRFDLATKFVARCLWMASDSGTPVQRVAFYFAEALQEKINRESGRMINEKKNQAGKQEKLGLALGTNNTFLASHQELPFIQVMQFAGMQTIVEHVKTAGKIHLIDLQIRSGIQWTALMQGLADSPIQHLKITAVGTRDQPYVEETGNRLLCFAQSLNLPFTFKSVYLTDMKAIKEDLLNIEADETVVVYSNVILRSMISKPDCLENLMRTITRLKPSLMVVTEVEANHNSPSFVDRFMEAFLFYSAFFDCIEDCMDRNNQHRTILESTYLSEGILNIVADDGQERFTRSVKLDVWRAFFMRFGMIEIELSESSRYQASLTLKQFAHGNSCTLESNGKGLTVGWKGTPINSLTAWKFS</sequence>
<dbReference type="InterPro" id="IPR005202">
    <property type="entry name" value="TF_GRAS"/>
</dbReference>
<dbReference type="PROSITE" id="PS50985">
    <property type="entry name" value="GRAS"/>
    <property type="match status" value="1"/>
</dbReference>
<evidence type="ECO:0000256" key="2">
    <source>
        <dbReference type="ARBA" id="ARBA00023163"/>
    </source>
</evidence>
<gene>
    <name evidence="4" type="ORF">Sangu_2756400</name>
</gene>
<comment type="caution">
    <text evidence="4">The sequence shown here is derived from an EMBL/GenBank/DDBJ whole genome shotgun (WGS) entry which is preliminary data.</text>
</comment>
<dbReference type="EMBL" id="JACGWK010001563">
    <property type="protein sequence ID" value="KAL0285950.1"/>
    <property type="molecule type" value="Genomic_DNA"/>
</dbReference>
<evidence type="ECO:0000256" key="1">
    <source>
        <dbReference type="ARBA" id="ARBA00023015"/>
    </source>
</evidence>
<evidence type="ECO:0000313" key="4">
    <source>
        <dbReference type="EMBL" id="KAL0285950.1"/>
    </source>
</evidence>
<dbReference type="Pfam" id="PF03514">
    <property type="entry name" value="GRAS"/>
    <property type="match status" value="1"/>
</dbReference>
<keyword evidence="1" id="KW-0805">Transcription regulation</keyword>